<dbReference type="Proteomes" id="UP000054279">
    <property type="component" value="Unassembled WGS sequence"/>
</dbReference>
<keyword evidence="3" id="KW-1185">Reference proteome</keyword>
<dbReference type="HOGENOM" id="CLU_1305558_0_0_1"/>
<evidence type="ECO:0000313" key="2">
    <source>
        <dbReference type="EMBL" id="KIJ45318.1"/>
    </source>
</evidence>
<accession>A0A0C9UQX7</accession>
<dbReference type="AlphaFoldDB" id="A0A0C9UQX7"/>
<gene>
    <name evidence="2" type="ORF">M422DRAFT_46793</name>
</gene>
<reference evidence="2 3" key="1">
    <citation type="submission" date="2014-06" db="EMBL/GenBank/DDBJ databases">
        <title>Evolutionary Origins and Diversification of the Mycorrhizal Mutualists.</title>
        <authorList>
            <consortium name="DOE Joint Genome Institute"/>
            <consortium name="Mycorrhizal Genomics Consortium"/>
            <person name="Kohler A."/>
            <person name="Kuo A."/>
            <person name="Nagy L.G."/>
            <person name="Floudas D."/>
            <person name="Copeland A."/>
            <person name="Barry K.W."/>
            <person name="Cichocki N."/>
            <person name="Veneault-Fourrey C."/>
            <person name="LaButti K."/>
            <person name="Lindquist E.A."/>
            <person name="Lipzen A."/>
            <person name="Lundell T."/>
            <person name="Morin E."/>
            <person name="Murat C."/>
            <person name="Riley R."/>
            <person name="Ohm R."/>
            <person name="Sun H."/>
            <person name="Tunlid A."/>
            <person name="Henrissat B."/>
            <person name="Grigoriev I.V."/>
            <person name="Hibbett D.S."/>
            <person name="Martin F."/>
        </authorList>
    </citation>
    <scope>NUCLEOTIDE SEQUENCE [LARGE SCALE GENOMIC DNA]</scope>
    <source>
        <strain evidence="2 3">SS14</strain>
    </source>
</reference>
<organism evidence="2 3">
    <name type="scientific">Sphaerobolus stellatus (strain SS14)</name>
    <dbReference type="NCBI Taxonomy" id="990650"/>
    <lineage>
        <taxon>Eukaryota</taxon>
        <taxon>Fungi</taxon>
        <taxon>Dikarya</taxon>
        <taxon>Basidiomycota</taxon>
        <taxon>Agaricomycotina</taxon>
        <taxon>Agaricomycetes</taxon>
        <taxon>Phallomycetidae</taxon>
        <taxon>Geastrales</taxon>
        <taxon>Sphaerobolaceae</taxon>
        <taxon>Sphaerobolus</taxon>
    </lineage>
</organism>
<sequence length="211" mass="22704">MNGVEDELTRKKARILDTQITKKVDVHAAAQASKEARIKGKKSRPPVSKRWVSDEDEESQGEVGEGGTSGIRPSTSTAQTNIMHANVVVPESQPSQSQEGMNIDMSAFNLAGLPNIQQLIIAAIQTQLRHVLDHQHNMNLHRHQGPHGNAQNTMQFAGSGMQMTHGHNGLVIPATTNTSGLDFPSLLPGDGFGVGHDFLNHQGGSGNWGQN</sequence>
<protein>
    <submittedName>
        <fullName evidence="2">Uncharacterized protein</fullName>
    </submittedName>
</protein>
<name>A0A0C9UQX7_SPHS4</name>
<evidence type="ECO:0000256" key="1">
    <source>
        <dbReference type="SAM" id="MobiDB-lite"/>
    </source>
</evidence>
<proteinExistence type="predicted"/>
<dbReference type="EMBL" id="KN837112">
    <property type="protein sequence ID" value="KIJ45318.1"/>
    <property type="molecule type" value="Genomic_DNA"/>
</dbReference>
<evidence type="ECO:0000313" key="3">
    <source>
        <dbReference type="Proteomes" id="UP000054279"/>
    </source>
</evidence>
<feature type="region of interest" description="Disordered" evidence="1">
    <location>
        <begin position="28"/>
        <end position="76"/>
    </location>
</feature>